<dbReference type="Gene3D" id="1.10.1900.10">
    <property type="entry name" value="c-terminal domain of poly(a) binding protein"/>
    <property type="match status" value="1"/>
</dbReference>
<dbReference type="InterPro" id="IPR000504">
    <property type="entry name" value="RRM_dom"/>
</dbReference>
<gene>
    <name evidence="11" type="ORF">BDY17DRAFT_65475</name>
</gene>
<dbReference type="GO" id="GO:0005737">
    <property type="term" value="C:cytoplasm"/>
    <property type="evidence" value="ECO:0007669"/>
    <property type="project" value="UniProtKB-ARBA"/>
</dbReference>
<feature type="compositionally biased region" description="Basic and acidic residues" evidence="8">
    <location>
        <begin position="19"/>
        <end position="31"/>
    </location>
</feature>
<evidence type="ECO:0000256" key="8">
    <source>
        <dbReference type="SAM" id="MobiDB-lite"/>
    </source>
</evidence>
<evidence type="ECO:0000256" key="2">
    <source>
        <dbReference type="ARBA" id="ARBA00016348"/>
    </source>
</evidence>
<dbReference type="InterPro" id="IPR036053">
    <property type="entry name" value="PABP-dom"/>
</dbReference>
<evidence type="ECO:0000256" key="7">
    <source>
        <dbReference type="PROSITE-ProRule" id="PRU00176"/>
    </source>
</evidence>
<dbReference type="SUPFAM" id="SSF63570">
    <property type="entry name" value="PABC (PABP) domain"/>
    <property type="match status" value="1"/>
</dbReference>
<evidence type="ECO:0000313" key="11">
    <source>
        <dbReference type="EMBL" id="KAF2478486.1"/>
    </source>
</evidence>
<feature type="region of interest" description="Disordered" evidence="8">
    <location>
        <begin position="458"/>
        <end position="485"/>
    </location>
</feature>
<keyword evidence="12" id="KW-1185">Reference proteome</keyword>
<dbReference type="Proteomes" id="UP000799767">
    <property type="component" value="Unassembled WGS sequence"/>
</dbReference>
<feature type="domain" description="RRM" evidence="9">
    <location>
        <begin position="43"/>
        <end position="176"/>
    </location>
</feature>
<dbReference type="SMART" id="SM00360">
    <property type="entry name" value="RRM"/>
    <property type="match status" value="1"/>
</dbReference>
<evidence type="ECO:0000256" key="6">
    <source>
        <dbReference type="ARBA" id="ARBA00030979"/>
    </source>
</evidence>
<dbReference type="InterPro" id="IPR002004">
    <property type="entry name" value="PABP_HYD_C"/>
</dbReference>
<dbReference type="AlphaFoldDB" id="A0A6A6PFE2"/>
<evidence type="ECO:0000256" key="1">
    <source>
        <dbReference type="ARBA" id="ARBA00008557"/>
    </source>
</evidence>
<dbReference type="CDD" id="cd12381">
    <property type="entry name" value="RRM4_I_PABPs"/>
    <property type="match status" value="1"/>
</dbReference>
<dbReference type="GeneID" id="54479582"/>
<organism evidence="11 12">
    <name type="scientific">Neohortaea acidophila</name>
    <dbReference type="NCBI Taxonomy" id="245834"/>
    <lineage>
        <taxon>Eukaryota</taxon>
        <taxon>Fungi</taxon>
        <taxon>Dikarya</taxon>
        <taxon>Ascomycota</taxon>
        <taxon>Pezizomycotina</taxon>
        <taxon>Dothideomycetes</taxon>
        <taxon>Dothideomycetidae</taxon>
        <taxon>Mycosphaerellales</taxon>
        <taxon>Teratosphaeriaceae</taxon>
        <taxon>Neohortaea</taxon>
    </lineage>
</organism>
<dbReference type="InterPro" id="IPR012677">
    <property type="entry name" value="Nucleotide-bd_a/b_plait_sf"/>
</dbReference>
<dbReference type="PANTHER" id="PTHR24012">
    <property type="entry name" value="RNA BINDING PROTEIN"/>
    <property type="match status" value="1"/>
</dbReference>
<dbReference type="SMART" id="SM00517">
    <property type="entry name" value="PolyA"/>
    <property type="match status" value="1"/>
</dbReference>
<comment type="function">
    <text evidence="5">Binds the poly(A) tail of mRNA. Appears to be an important mediator of the multiple roles of the poly(A) tail in mRNA biogenesis, stability and translation. In the nucleus, involved in both mRNA cleavage and polyadenylation. Is also required for efficient mRNA export to the cytoplasm. Acts in concert with a poly(A)-specific nuclease (PAN) to affect poly(A) tail shortening, which may occur concomitantly with either nucleocytoplasmic mRNA transport or translational initiation. In the cytoplasm, stimulates translation initiation and regulates mRNA decay through translation termination-coupled poly(A) shortening, probably mediated by PAN.</text>
</comment>
<evidence type="ECO:0000313" key="12">
    <source>
        <dbReference type="Proteomes" id="UP000799767"/>
    </source>
</evidence>
<dbReference type="OrthoDB" id="19742at2759"/>
<evidence type="ECO:0000259" key="10">
    <source>
        <dbReference type="PROSITE" id="PS51309"/>
    </source>
</evidence>
<dbReference type="FunFam" id="1.10.1900.10:FF:000004">
    <property type="entry name" value="Polyadenylate-binding protein"/>
    <property type="match status" value="1"/>
</dbReference>
<feature type="compositionally biased region" description="Gly residues" evidence="8">
    <location>
        <begin position="340"/>
        <end position="357"/>
    </location>
</feature>
<feature type="region of interest" description="Disordered" evidence="8">
    <location>
        <begin position="1"/>
        <end position="31"/>
    </location>
</feature>
<name>A0A6A6PFE2_9PEZI</name>
<keyword evidence="4 7" id="KW-0694">RNA-binding</keyword>
<evidence type="ECO:0000256" key="5">
    <source>
        <dbReference type="ARBA" id="ARBA00024761"/>
    </source>
</evidence>
<evidence type="ECO:0000256" key="3">
    <source>
        <dbReference type="ARBA" id="ARBA00022737"/>
    </source>
</evidence>
<protein>
    <recommendedName>
        <fullName evidence="2">Polyadenylate-binding protein, cytoplasmic and nuclear</fullName>
    </recommendedName>
    <alternativeName>
        <fullName evidence="6">Polyadenylate tail-binding protein</fullName>
    </alternativeName>
</protein>
<dbReference type="PROSITE" id="PS50102">
    <property type="entry name" value="RRM"/>
    <property type="match status" value="1"/>
</dbReference>
<feature type="region of interest" description="Disordered" evidence="8">
    <location>
        <begin position="74"/>
        <end position="117"/>
    </location>
</feature>
<keyword evidence="3" id="KW-0677">Repeat</keyword>
<dbReference type="Gene3D" id="3.30.70.330">
    <property type="match status" value="1"/>
</dbReference>
<dbReference type="Pfam" id="PF00076">
    <property type="entry name" value="RRM_1"/>
    <property type="match status" value="2"/>
</dbReference>
<feature type="non-terminal residue" evidence="11">
    <location>
        <position position="1"/>
    </location>
</feature>
<dbReference type="GO" id="GO:0003723">
    <property type="term" value="F:RNA binding"/>
    <property type="evidence" value="ECO:0007669"/>
    <property type="project" value="UniProtKB-UniRule"/>
</dbReference>
<feature type="region of interest" description="Disordered" evidence="8">
    <location>
        <begin position="340"/>
        <end position="381"/>
    </location>
</feature>
<dbReference type="EMBL" id="MU001646">
    <property type="protein sequence ID" value="KAF2478486.1"/>
    <property type="molecule type" value="Genomic_DNA"/>
</dbReference>
<reference evidence="11" key="1">
    <citation type="journal article" date="2020" name="Stud. Mycol.">
        <title>101 Dothideomycetes genomes: a test case for predicting lifestyles and emergence of pathogens.</title>
        <authorList>
            <person name="Haridas S."/>
            <person name="Albert R."/>
            <person name="Binder M."/>
            <person name="Bloem J."/>
            <person name="Labutti K."/>
            <person name="Salamov A."/>
            <person name="Andreopoulos B."/>
            <person name="Baker S."/>
            <person name="Barry K."/>
            <person name="Bills G."/>
            <person name="Bluhm B."/>
            <person name="Cannon C."/>
            <person name="Castanera R."/>
            <person name="Culley D."/>
            <person name="Daum C."/>
            <person name="Ezra D."/>
            <person name="Gonzalez J."/>
            <person name="Henrissat B."/>
            <person name="Kuo A."/>
            <person name="Liang C."/>
            <person name="Lipzen A."/>
            <person name="Lutzoni F."/>
            <person name="Magnuson J."/>
            <person name="Mondo S."/>
            <person name="Nolan M."/>
            <person name="Ohm R."/>
            <person name="Pangilinan J."/>
            <person name="Park H.-J."/>
            <person name="Ramirez L."/>
            <person name="Alfaro M."/>
            <person name="Sun H."/>
            <person name="Tritt A."/>
            <person name="Yoshinaga Y."/>
            <person name="Zwiers L.-H."/>
            <person name="Turgeon B."/>
            <person name="Goodwin S."/>
            <person name="Spatafora J."/>
            <person name="Crous P."/>
            <person name="Grigoriev I."/>
        </authorList>
    </citation>
    <scope>NUCLEOTIDE SEQUENCE</scope>
    <source>
        <strain evidence="11">CBS 113389</strain>
    </source>
</reference>
<accession>A0A6A6PFE2</accession>
<dbReference type="PROSITE" id="PS51309">
    <property type="entry name" value="PABC"/>
    <property type="match status" value="1"/>
</dbReference>
<dbReference type="RefSeq" id="XP_033585056.1">
    <property type="nucleotide sequence ID" value="XM_033738580.1"/>
</dbReference>
<feature type="domain" description="PABC" evidence="10">
    <location>
        <begin position="378"/>
        <end position="455"/>
    </location>
</feature>
<sequence>HDTDVKGQKLYVGRAQKKHEREEELKKQYEAQRQEKNAKYQGVNLYVKNLADDVDDDELRKVFESYGAITSAKVMRDTIPADQVEDASQDEEKSGEEKKEESTEEKGEEEKKEDGVEDIEKKLSTVTIGGEKKILGKSKGFGFVCFSNPDEATKAVTELNQKMVHGKPLYVALAQRKEVRKNQLEASIQARNQVRMQQQATVGGIPPQFMQPQVFLGPNGQPMMIPGAGRGQMPFIQGMPQQGGQRGGFGGMPQQGGRGGPAGMQQMPQMAYGLPPQMAGFNPAFAANPQAYAQMMAAAQAQAQAMGGRGGAGRGGPPMMPGMLGMPPQMMQGPGVGGGRGGFPGQQRGGMMGGRMQGGPDEQRGRQTTRGAQLGGGSPGVDMQQLSAAPPAQQKQMLGEALYPKIQAQQPELAGKITGMLLEMDNQELLSLTNDDDALRLKVEEAMTVYDEYIRNQGGPVGEDAATANGTENVNPAGDAGKDAE</sequence>
<feature type="compositionally biased region" description="Basic and acidic residues" evidence="8">
    <location>
        <begin position="90"/>
        <end position="117"/>
    </location>
</feature>
<proteinExistence type="inferred from homology"/>
<dbReference type="SUPFAM" id="SSF54928">
    <property type="entry name" value="RNA-binding domain, RBD"/>
    <property type="match status" value="1"/>
</dbReference>
<comment type="similarity">
    <text evidence="1">Belongs to the polyadenylate-binding protein type-1 family.</text>
</comment>
<dbReference type="InterPro" id="IPR035979">
    <property type="entry name" value="RBD_domain_sf"/>
</dbReference>
<dbReference type="Pfam" id="PF00658">
    <property type="entry name" value="MLLE"/>
    <property type="match status" value="1"/>
</dbReference>
<evidence type="ECO:0000259" key="9">
    <source>
        <dbReference type="PROSITE" id="PS50102"/>
    </source>
</evidence>
<evidence type="ECO:0000256" key="4">
    <source>
        <dbReference type="ARBA" id="ARBA00022884"/>
    </source>
</evidence>